<dbReference type="OrthoDB" id="5963582at2759"/>
<name>A0A6S7JAD8_PARCT</name>
<dbReference type="Proteomes" id="UP001152795">
    <property type="component" value="Unassembled WGS sequence"/>
</dbReference>
<evidence type="ECO:0000313" key="1">
    <source>
        <dbReference type="EMBL" id="CAB4025960.1"/>
    </source>
</evidence>
<comment type="caution">
    <text evidence="1">The sequence shown here is derived from an EMBL/GenBank/DDBJ whole genome shotgun (WGS) entry which is preliminary data.</text>
</comment>
<keyword evidence="2" id="KW-1185">Reference proteome</keyword>
<gene>
    <name evidence="1" type="ORF">PACLA_8A028844</name>
</gene>
<dbReference type="EMBL" id="CACRXK020013922">
    <property type="protein sequence ID" value="CAB4025960.1"/>
    <property type="molecule type" value="Genomic_DNA"/>
</dbReference>
<evidence type="ECO:0000313" key="2">
    <source>
        <dbReference type="Proteomes" id="UP001152795"/>
    </source>
</evidence>
<organism evidence="1 2">
    <name type="scientific">Paramuricea clavata</name>
    <name type="common">Red gorgonian</name>
    <name type="synonym">Violescent sea-whip</name>
    <dbReference type="NCBI Taxonomy" id="317549"/>
    <lineage>
        <taxon>Eukaryota</taxon>
        <taxon>Metazoa</taxon>
        <taxon>Cnidaria</taxon>
        <taxon>Anthozoa</taxon>
        <taxon>Octocorallia</taxon>
        <taxon>Malacalcyonacea</taxon>
        <taxon>Plexauridae</taxon>
        <taxon>Paramuricea</taxon>
    </lineage>
</organism>
<sequence length="238" mass="27069">MVMAENSVRILQFDPATGKFKVVTKENSDNFAGVDSSTPGLCLAADVKVSHEKEKLSLIKTVESWWRGKTRKEEVAFETLRLSCKSDTYQEGHRYGGVIIYLYKAKSESEWKSDWRTCNNTHCKTGYIVIQDTDSENVKKWIGKEPGKVHGAVYRNAFGESVNDADVVGEGFAFRSNFEIVSRTLNNANDQFHDENETMNKPSAHCVRKIVTEYWKDGGSSYIGHTFKVKDLLWDFKD</sequence>
<dbReference type="AlphaFoldDB" id="A0A6S7JAD8"/>
<reference evidence="1" key="1">
    <citation type="submission" date="2020-04" db="EMBL/GenBank/DDBJ databases">
        <authorList>
            <person name="Alioto T."/>
            <person name="Alioto T."/>
            <person name="Gomez Garrido J."/>
        </authorList>
    </citation>
    <scope>NUCLEOTIDE SEQUENCE</scope>
    <source>
        <strain evidence="1">A484AB</strain>
    </source>
</reference>
<protein>
    <submittedName>
        <fullName evidence="1">Uncharacterized protein</fullName>
    </submittedName>
</protein>
<proteinExistence type="predicted"/>
<accession>A0A6S7JAD8</accession>